<dbReference type="AlphaFoldDB" id="A0A1A6C719"/>
<feature type="transmembrane region" description="Helical" evidence="1">
    <location>
        <begin position="74"/>
        <end position="95"/>
    </location>
</feature>
<proteinExistence type="predicted"/>
<feature type="transmembrane region" description="Helical" evidence="1">
    <location>
        <begin position="6"/>
        <end position="25"/>
    </location>
</feature>
<evidence type="ECO:0000256" key="1">
    <source>
        <dbReference type="SAM" id="Phobius"/>
    </source>
</evidence>
<comment type="caution">
    <text evidence="2">The sequence shown here is derived from an EMBL/GenBank/DDBJ whole genome shotgun (WGS) entry which is preliminary data.</text>
</comment>
<evidence type="ECO:0000313" key="2">
    <source>
        <dbReference type="EMBL" id="OBS10358.1"/>
    </source>
</evidence>
<reference evidence="2 3" key="1">
    <citation type="journal article" date="2014" name="Genome Announc.">
        <title>Draft Genome Sequence of the Iron-Oxidizing, Acidophilic, and Halotolerant 'Thiobacillus prosperus' Type Strain DSM 5130.</title>
        <authorList>
            <person name="Ossandon F.J."/>
            <person name="Cardenas J.P."/>
            <person name="Corbett M."/>
            <person name="Quatrini R."/>
            <person name="Holmes D.S."/>
            <person name="Watkin E."/>
        </authorList>
    </citation>
    <scope>NUCLEOTIDE SEQUENCE [LARGE SCALE GENOMIC DNA]</scope>
    <source>
        <strain evidence="2 3">DSM 5130</strain>
    </source>
</reference>
<protein>
    <submittedName>
        <fullName evidence="2">Membrane protein</fullName>
    </submittedName>
</protein>
<evidence type="ECO:0000313" key="3">
    <source>
        <dbReference type="Proteomes" id="UP000029273"/>
    </source>
</evidence>
<dbReference type="PIRSF" id="PIRSF019883">
    <property type="entry name" value="UCP019883"/>
    <property type="match status" value="1"/>
</dbReference>
<accession>A0A1A6C719</accession>
<keyword evidence="3" id="KW-1185">Reference proteome</keyword>
<gene>
    <name evidence="2" type="ORF">Thpro_020074</name>
</gene>
<name>A0A1A6C719_9GAMM</name>
<keyword evidence="1" id="KW-1133">Transmembrane helix</keyword>
<keyword evidence="1" id="KW-0812">Transmembrane</keyword>
<dbReference type="Proteomes" id="UP000029273">
    <property type="component" value="Unassembled WGS sequence"/>
</dbReference>
<sequence>MSMSDGTFTWTYVIVALIAANLPWLSERRFFVWPSATPKSAAFRLFEWLVMYFVTGAIGLGLEHQMTGEIYHKGWVFYTVTVSLFIVFAMPGFIYRYDLRRHLRNNRRA</sequence>
<organism evidence="2 3">
    <name type="scientific">Acidihalobacter prosperus</name>
    <dbReference type="NCBI Taxonomy" id="160660"/>
    <lineage>
        <taxon>Bacteria</taxon>
        <taxon>Pseudomonadati</taxon>
        <taxon>Pseudomonadota</taxon>
        <taxon>Gammaproteobacteria</taxon>
        <taxon>Chromatiales</taxon>
        <taxon>Ectothiorhodospiraceae</taxon>
        <taxon>Acidihalobacter</taxon>
    </lineage>
</organism>
<dbReference type="InterPro" id="IPR016768">
    <property type="entry name" value="UCP019883"/>
</dbReference>
<feature type="transmembrane region" description="Helical" evidence="1">
    <location>
        <begin position="45"/>
        <end position="62"/>
    </location>
</feature>
<dbReference type="Pfam" id="PF10993">
    <property type="entry name" value="DUF2818"/>
    <property type="match status" value="1"/>
</dbReference>
<dbReference type="STRING" id="160660.BJI67_09755"/>
<dbReference type="EMBL" id="JQSG02000001">
    <property type="protein sequence ID" value="OBS10358.1"/>
    <property type="molecule type" value="Genomic_DNA"/>
</dbReference>
<keyword evidence="1" id="KW-0472">Membrane</keyword>